<dbReference type="Pfam" id="PF01597">
    <property type="entry name" value="GCV_H"/>
    <property type="match status" value="1"/>
</dbReference>
<accession>A0A7R9Q7N4</accession>
<keyword evidence="2" id="KW-1185">Reference proteome</keyword>
<dbReference type="GO" id="GO:0009249">
    <property type="term" value="P:protein lipoylation"/>
    <property type="evidence" value="ECO:0007669"/>
    <property type="project" value="TreeGrafter"/>
</dbReference>
<dbReference type="GO" id="GO:0005739">
    <property type="term" value="C:mitochondrion"/>
    <property type="evidence" value="ECO:0007669"/>
    <property type="project" value="TreeGrafter"/>
</dbReference>
<gene>
    <name evidence="1" type="ORF">OSB1V03_LOCUS14453</name>
</gene>
<protein>
    <recommendedName>
        <fullName evidence="3">Glycine cleavage system H protein</fullName>
    </recommendedName>
</protein>
<sequence>MGGMGCADTADTALPNAMANTVLAIGGQTDEPPPDLSPQQVNTILRTNETTIGKSILKVKLIECNQLASNHPIEDRIRISTFHFPDNHSSDKSVSKSIALAGTDEVGAVESVKAASEIFTPVSGRIAQINDKLEDKPGLVNSSCYDEGWLFKIKLSKMEEWDQLMDEDSYQKFLISIKEE</sequence>
<evidence type="ECO:0000313" key="2">
    <source>
        <dbReference type="Proteomes" id="UP000759131"/>
    </source>
</evidence>
<dbReference type="OrthoDB" id="10264154at2759"/>
<dbReference type="GO" id="GO:0019464">
    <property type="term" value="P:glycine decarboxylation via glycine cleavage system"/>
    <property type="evidence" value="ECO:0007669"/>
    <property type="project" value="InterPro"/>
</dbReference>
<dbReference type="InterPro" id="IPR033753">
    <property type="entry name" value="GCV_H/Fam206"/>
</dbReference>
<proteinExistence type="predicted"/>
<dbReference type="Proteomes" id="UP000759131">
    <property type="component" value="Unassembled WGS sequence"/>
</dbReference>
<dbReference type="SUPFAM" id="SSF51230">
    <property type="entry name" value="Single hybrid motif"/>
    <property type="match status" value="1"/>
</dbReference>
<dbReference type="GO" id="GO:0005960">
    <property type="term" value="C:glycine cleavage complex"/>
    <property type="evidence" value="ECO:0007669"/>
    <property type="project" value="InterPro"/>
</dbReference>
<evidence type="ECO:0000313" key="1">
    <source>
        <dbReference type="EMBL" id="CAD7634057.1"/>
    </source>
</evidence>
<dbReference type="PANTHER" id="PTHR11715">
    <property type="entry name" value="GLYCINE CLEAVAGE SYSTEM H PROTEIN"/>
    <property type="match status" value="1"/>
</dbReference>
<dbReference type="InterPro" id="IPR011053">
    <property type="entry name" value="Single_hybrid_motif"/>
</dbReference>
<reference evidence="1" key="1">
    <citation type="submission" date="2020-11" db="EMBL/GenBank/DDBJ databases">
        <authorList>
            <person name="Tran Van P."/>
        </authorList>
    </citation>
    <scope>NUCLEOTIDE SEQUENCE</scope>
</reference>
<dbReference type="EMBL" id="OC868461">
    <property type="protein sequence ID" value="CAD7634057.1"/>
    <property type="molecule type" value="Genomic_DNA"/>
</dbReference>
<dbReference type="CDD" id="cd06848">
    <property type="entry name" value="GCS_H"/>
    <property type="match status" value="1"/>
</dbReference>
<organism evidence="1">
    <name type="scientific">Medioppia subpectinata</name>
    <dbReference type="NCBI Taxonomy" id="1979941"/>
    <lineage>
        <taxon>Eukaryota</taxon>
        <taxon>Metazoa</taxon>
        <taxon>Ecdysozoa</taxon>
        <taxon>Arthropoda</taxon>
        <taxon>Chelicerata</taxon>
        <taxon>Arachnida</taxon>
        <taxon>Acari</taxon>
        <taxon>Acariformes</taxon>
        <taxon>Sarcoptiformes</taxon>
        <taxon>Oribatida</taxon>
        <taxon>Brachypylina</taxon>
        <taxon>Oppioidea</taxon>
        <taxon>Oppiidae</taxon>
        <taxon>Medioppia</taxon>
    </lineage>
</organism>
<dbReference type="PANTHER" id="PTHR11715:SF3">
    <property type="entry name" value="GLYCINE CLEAVAGE SYSTEM H PROTEIN-RELATED"/>
    <property type="match status" value="1"/>
</dbReference>
<dbReference type="InterPro" id="IPR002930">
    <property type="entry name" value="GCV_H"/>
</dbReference>
<evidence type="ECO:0008006" key="3">
    <source>
        <dbReference type="Google" id="ProtNLM"/>
    </source>
</evidence>
<dbReference type="Gene3D" id="2.40.50.100">
    <property type="match status" value="1"/>
</dbReference>
<name>A0A7R9Q7N4_9ACAR</name>
<dbReference type="EMBL" id="CAJPIZ010013886">
    <property type="protein sequence ID" value="CAG2114487.1"/>
    <property type="molecule type" value="Genomic_DNA"/>
</dbReference>
<dbReference type="AlphaFoldDB" id="A0A7R9Q7N4"/>